<dbReference type="EMBL" id="JARJCM010000521">
    <property type="protein sequence ID" value="KAJ7016356.1"/>
    <property type="molecule type" value="Genomic_DNA"/>
</dbReference>
<evidence type="ECO:0000313" key="3">
    <source>
        <dbReference type="Proteomes" id="UP001218188"/>
    </source>
</evidence>
<protein>
    <submittedName>
        <fullName evidence="2">Uncharacterized protein</fullName>
    </submittedName>
</protein>
<sequence>MTCAGCRASVPALSGAAGAALDPLVRHRHFLMARGYDVGRIRAAERERMAAPDTISGGRLRRELPLTPTSMPVFPTTATTAYALPHASPVRIPRRAHGTVWGVLDGARGEGRGQGRRNVVLTQRSRGALRNLVDAYPMCGFGVFVATDGTLYQGRCSRLYTRAPTSPLRNRTRGRLRGTARRAATMRATNLCCCCSESGWVWTASTQCTIQNAVHLPSAARLPPQPVCVLHTWAQAVALLGRRERAAAAVLAERREYLPPQRLREFPKRKCVRGWGGRKKTTREENTHKPINRLVLRQHLVKARDRRQEDDRVHYIKCTKRRQFEAAKGRQSYCEGAATRAARGVTGGGRGRHEGVTKGGNKSWGRQFLRDKGGNVTRGGVSVWARRC</sequence>
<reference evidence="2" key="1">
    <citation type="submission" date="2023-03" db="EMBL/GenBank/DDBJ databases">
        <title>Massive genome expansion in bonnet fungi (Mycena s.s.) driven by repeated elements and novel gene families across ecological guilds.</title>
        <authorList>
            <consortium name="Lawrence Berkeley National Laboratory"/>
            <person name="Harder C.B."/>
            <person name="Miyauchi S."/>
            <person name="Viragh M."/>
            <person name="Kuo A."/>
            <person name="Thoen E."/>
            <person name="Andreopoulos B."/>
            <person name="Lu D."/>
            <person name="Skrede I."/>
            <person name="Drula E."/>
            <person name="Henrissat B."/>
            <person name="Morin E."/>
            <person name="Kohler A."/>
            <person name="Barry K."/>
            <person name="LaButti K."/>
            <person name="Morin E."/>
            <person name="Salamov A."/>
            <person name="Lipzen A."/>
            <person name="Mereny Z."/>
            <person name="Hegedus B."/>
            <person name="Baldrian P."/>
            <person name="Stursova M."/>
            <person name="Weitz H."/>
            <person name="Taylor A."/>
            <person name="Grigoriev I.V."/>
            <person name="Nagy L.G."/>
            <person name="Martin F."/>
            <person name="Kauserud H."/>
        </authorList>
    </citation>
    <scope>NUCLEOTIDE SEQUENCE</scope>
    <source>
        <strain evidence="2">CBHHK200</strain>
    </source>
</reference>
<organism evidence="2 3">
    <name type="scientific">Mycena alexandri</name>
    <dbReference type="NCBI Taxonomy" id="1745969"/>
    <lineage>
        <taxon>Eukaryota</taxon>
        <taxon>Fungi</taxon>
        <taxon>Dikarya</taxon>
        <taxon>Basidiomycota</taxon>
        <taxon>Agaricomycotina</taxon>
        <taxon>Agaricomycetes</taxon>
        <taxon>Agaricomycetidae</taxon>
        <taxon>Agaricales</taxon>
        <taxon>Marasmiineae</taxon>
        <taxon>Mycenaceae</taxon>
        <taxon>Mycena</taxon>
    </lineage>
</organism>
<feature type="region of interest" description="Disordered" evidence="1">
    <location>
        <begin position="343"/>
        <end position="371"/>
    </location>
</feature>
<keyword evidence="3" id="KW-1185">Reference proteome</keyword>
<evidence type="ECO:0000313" key="2">
    <source>
        <dbReference type="EMBL" id="KAJ7016356.1"/>
    </source>
</evidence>
<name>A0AAD6WM63_9AGAR</name>
<comment type="caution">
    <text evidence="2">The sequence shown here is derived from an EMBL/GenBank/DDBJ whole genome shotgun (WGS) entry which is preliminary data.</text>
</comment>
<accession>A0AAD6WM63</accession>
<evidence type="ECO:0000256" key="1">
    <source>
        <dbReference type="SAM" id="MobiDB-lite"/>
    </source>
</evidence>
<dbReference type="AlphaFoldDB" id="A0AAD6WM63"/>
<proteinExistence type="predicted"/>
<dbReference type="Proteomes" id="UP001218188">
    <property type="component" value="Unassembled WGS sequence"/>
</dbReference>
<gene>
    <name evidence="2" type="ORF">C8F04DRAFT_1202417</name>
</gene>